<reference evidence="1" key="1">
    <citation type="submission" date="2016-10" db="EMBL/GenBank/DDBJ databases">
        <authorList>
            <person name="Benchimol M."/>
            <person name="Almeida L.G."/>
            <person name="Vasconcelos A.T."/>
            <person name="Perreira-Neves A."/>
            <person name="Rosa I.A."/>
            <person name="Tasca T."/>
            <person name="Bogo M.R."/>
            <person name="de Souza W."/>
        </authorList>
    </citation>
    <scope>NUCLEOTIDE SEQUENCE [LARGE SCALE GENOMIC DNA]</scope>
    <source>
        <strain evidence="1">K</strain>
    </source>
</reference>
<proteinExistence type="predicted"/>
<comment type="caution">
    <text evidence="1">The sequence shown here is derived from an EMBL/GenBank/DDBJ whole genome shotgun (WGS) entry which is preliminary data.</text>
</comment>
<keyword evidence="2" id="KW-1185">Reference proteome</keyword>
<evidence type="ECO:0000313" key="2">
    <source>
        <dbReference type="Proteomes" id="UP000179807"/>
    </source>
</evidence>
<evidence type="ECO:0000313" key="1">
    <source>
        <dbReference type="EMBL" id="OHT06913.1"/>
    </source>
</evidence>
<dbReference type="EMBL" id="MLAK01000711">
    <property type="protein sequence ID" value="OHT06913.1"/>
    <property type="molecule type" value="Genomic_DNA"/>
</dbReference>
<accession>A0A1J4K633</accession>
<sequence>MHIRPRMNGPESTPGYVDLGSTLTGKGITIGLRENLDLIPV</sequence>
<dbReference type="AlphaFoldDB" id="A0A1J4K633"/>
<name>A0A1J4K633_9EUKA</name>
<protein>
    <submittedName>
        <fullName evidence="1">Uncharacterized protein</fullName>
    </submittedName>
</protein>
<dbReference type="GeneID" id="94838744"/>
<dbReference type="VEuPathDB" id="TrichDB:TRFO_24952"/>
<organism evidence="1 2">
    <name type="scientific">Tritrichomonas foetus</name>
    <dbReference type="NCBI Taxonomy" id="1144522"/>
    <lineage>
        <taxon>Eukaryota</taxon>
        <taxon>Metamonada</taxon>
        <taxon>Parabasalia</taxon>
        <taxon>Tritrichomonadida</taxon>
        <taxon>Tritrichomonadidae</taxon>
        <taxon>Tritrichomonas</taxon>
    </lineage>
</organism>
<dbReference type="RefSeq" id="XP_068360049.1">
    <property type="nucleotide sequence ID" value="XM_068504040.1"/>
</dbReference>
<gene>
    <name evidence="1" type="ORF">TRFO_24952</name>
</gene>
<dbReference type="Proteomes" id="UP000179807">
    <property type="component" value="Unassembled WGS sequence"/>
</dbReference>